<evidence type="ECO:0000259" key="1">
    <source>
        <dbReference type="Pfam" id="PF10881"/>
    </source>
</evidence>
<feature type="domain" description="DUF2726" evidence="1">
    <location>
        <begin position="38"/>
        <end position="148"/>
    </location>
</feature>
<gene>
    <name evidence="2" type="ORF">BKK54_04510</name>
</gene>
<dbReference type="Pfam" id="PF10881">
    <property type="entry name" value="DUF2726"/>
    <property type="match status" value="1"/>
</dbReference>
<dbReference type="EMBL" id="MLHN01000008">
    <property type="protein sequence ID" value="OOF51065.1"/>
    <property type="molecule type" value="Genomic_DNA"/>
</dbReference>
<accession>A0A1V3J7L9</accession>
<dbReference type="Gene3D" id="3.40.960.10">
    <property type="entry name" value="VSR Endonuclease"/>
    <property type="match status" value="1"/>
</dbReference>
<dbReference type="STRING" id="1908264.BKK54_04510"/>
<comment type="caution">
    <text evidence="2">The sequence shown here is derived from an EMBL/GenBank/DDBJ whole genome shotgun (WGS) entry which is preliminary data.</text>
</comment>
<organism evidence="2 3">
    <name type="scientific">Rodentibacter genomosp. 1</name>
    <dbReference type="NCBI Taxonomy" id="1908264"/>
    <lineage>
        <taxon>Bacteria</taxon>
        <taxon>Pseudomonadati</taxon>
        <taxon>Pseudomonadota</taxon>
        <taxon>Gammaproteobacteria</taxon>
        <taxon>Pasteurellales</taxon>
        <taxon>Pasteurellaceae</taxon>
        <taxon>Rodentibacter</taxon>
    </lineage>
</organism>
<dbReference type="InterPro" id="IPR024402">
    <property type="entry name" value="DUF2726"/>
</dbReference>
<dbReference type="AlphaFoldDB" id="A0A1V3J7L9"/>
<proteinExistence type="predicted"/>
<dbReference type="Proteomes" id="UP000188481">
    <property type="component" value="Unassembled WGS sequence"/>
</dbReference>
<keyword evidence="3" id="KW-1185">Reference proteome</keyword>
<sequence>MLIMITVLRFIKIRDRKYKYPDSKNSLSLISSANFFTKPLMNRSEYKLFQQVNNLLNQRFKPYGFRLFSQVSMGEFLGCENDKHFSLINSKRVDFLIIDRQGKPLIVIEYQGRGHFQENAVERDAIKKEACRQAGVNYLDIPAHYDQIYIEIIANQLKKYLEIKNEKYN</sequence>
<reference evidence="2 3" key="1">
    <citation type="submission" date="2016-10" db="EMBL/GenBank/DDBJ databases">
        <title>Rodentibacter gen. nov. and new species.</title>
        <authorList>
            <person name="Christensen H."/>
        </authorList>
    </citation>
    <scope>NUCLEOTIDE SEQUENCE [LARGE SCALE GENOMIC DNA]</scope>
    <source>
        <strain evidence="3">ppn416</strain>
    </source>
</reference>
<evidence type="ECO:0000313" key="3">
    <source>
        <dbReference type="Proteomes" id="UP000188481"/>
    </source>
</evidence>
<protein>
    <recommendedName>
        <fullName evidence="1">DUF2726 domain-containing protein</fullName>
    </recommendedName>
</protein>
<name>A0A1V3J7L9_9PAST</name>
<dbReference type="RefSeq" id="WP_158074614.1">
    <property type="nucleotide sequence ID" value="NZ_MLHN01000008.1"/>
</dbReference>
<evidence type="ECO:0000313" key="2">
    <source>
        <dbReference type="EMBL" id="OOF51065.1"/>
    </source>
</evidence>